<dbReference type="Pfam" id="PF01019">
    <property type="entry name" value="G_glu_transpept"/>
    <property type="match status" value="1"/>
</dbReference>
<protein>
    <submittedName>
        <fullName evidence="5">Gamma-glutamyltransferase</fullName>
        <ecNumber evidence="5">2.3.2.2</ecNumber>
    </submittedName>
</protein>
<sequence>MYGWLYWFEPERANEVDINRRTFVMNAGAGLASTALASHTLHASGFVATEATMAGTKTEQSWKPLSDEKRRQLIDKAHFGFKEKVSGTKGVAVSTHPLASHAAMQVLEDGGNAADAIVAASLMQTVVEPHMTCLTGVFSMLYYEAKTGKIYYLNGSNNRPLNHPKDWGISSLTKDLKTGMGVTTPGYWAGVEAALARFGVLSKKRIMAPAIHYARNGFETHPFLWGEIFAEVAQVGKTPQGREIFMPNGFVPRPGEKLYQKRAADLLERLAEEGSDYYYRGAFAQKFSETVQRAGGCITPEDFEKYEVRWDEPAVSSYRGYTTVGSPPPDHGGTNVLEVLNQMENIDFGVWGAPWASGDTAFKLLQVIADVSTDTVVRNFKGTSLPMEERLSKERAARRFKALGNEVPQSPWKILFENAAPPPPGSNHLTVIDGAGNAATVLHSIMSWPWSNGLFVDGVSICAASAHYASGLPKRGERINAGIVPTMVFKNGKPVIVGGSPSVSVVPSVVQNIINHIDFGLDIKASVEKPRLGGGSISNPGAYLMEAGMGDSVISRARELGVPLDVVNPYNWHHGSFDGLFVDGHGVVSGCGDPRRTAMAMAL</sequence>
<evidence type="ECO:0000313" key="5">
    <source>
        <dbReference type="EMBL" id="MFC3053257.1"/>
    </source>
</evidence>
<name>A0ABV7D8D2_9PROT</name>
<comment type="caution">
    <text evidence="5">The sequence shown here is derived from an EMBL/GenBank/DDBJ whole genome shotgun (WGS) entry which is preliminary data.</text>
</comment>
<dbReference type="Proteomes" id="UP001595444">
    <property type="component" value="Unassembled WGS sequence"/>
</dbReference>
<comment type="similarity">
    <text evidence="1">Belongs to the gamma-glutamyltransferase family.</text>
</comment>
<dbReference type="InterPro" id="IPR051792">
    <property type="entry name" value="GGT_bact"/>
</dbReference>
<accession>A0ABV7D8D2</accession>
<keyword evidence="5" id="KW-0012">Acyltransferase</keyword>
<evidence type="ECO:0000313" key="6">
    <source>
        <dbReference type="Proteomes" id="UP001595444"/>
    </source>
</evidence>
<evidence type="ECO:0000256" key="2">
    <source>
        <dbReference type="ARBA" id="ARBA00022679"/>
    </source>
</evidence>
<dbReference type="PANTHER" id="PTHR43199:SF1">
    <property type="entry name" value="GLUTATHIONE HYDROLASE PROENZYME"/>
    <property type="match status" value="1"/>
</dbReference>
<keyword evidence="3" id="KW-0378">Hydrolase</keyword>
<dbReference type="EC" id="2.3.2.2" evidence="5"/>
<keyword evidence="4" id="KW-0865">Zymogen</keyword>
<dbReference type="Gene3D" id="1.10.246.130">
    <property type="match status" value="1"/>
</dbReference>
<dbReference type="RefSeq" id="WP_194214215.1">
    <property type="nucleotide sequence ID" value="NZ_CP061205.1"/>
</dbReference>
<dbReference type="GO" id="GO:0103068">
    <property type="term" value="F:leukotriene C4 gamma-glutamyl transferase activity"/>
    <property type="evidence" value="ECO:0007669"/>
    <property type="project" value="UniProtKB-EC"/>
</dbReference>
<reference evidence="6" key="1">
    <citation type="journal article" date="2019" name="Int. J. Syst. Evol. Microbiol.">
        <title>The Global Catalogue of Microorganisms (GCM) 10K type strain sequencing project: providing services to taxonomists for standard genome sequencing and annotation.</title>
        <authorList>
            <consortium name="The Broad Institute Genomics Platform"/>
            <consortium name="The Broad Institute Genome Sequencing Center for Infectious Disease"/>
            <person name="Wu L."/>
            <person name="Ma J."/>
        </authorList>
    </citation>
    <scope>NUCLEOTIDE SEQUENCE [LARGE SCALE GENOMIC DNA]</scope>
    <source>
        <strain evidence="6">KCTC 62164</strain>
    </source>
</reference>
<dbReference type="Gene3D" id="3.60.20.40">
    <property type="match status" value="1"/>
</dbReference>
<dbReference type="SUPFAM" id="SSF56235">
    <property type="entry name" value="N-terminal nucleophile aminohydrolases (Ntn hydrolases)"/>
    <property type="match status" value="1"/>
</dbReference>
<organism evidence="5 6">
    <name type="scientific">Kordiimonas pumila</name>
    <dbReference type="NCBI Taxonomy" id="2161677"/>
    <lineage>
        <taxon>Bacteria</taxon>
        <taxon>Pseudomonadati</taxon>
        <taxon>Pseudomonadota</taxon>
        <taxon>Alphaproteobacteria</taxon>
        <taxon>Kordiimonadales</taxon>
        <taxon>Kordiimonadaceae</taxon>
        <taxon>Kordiimonas</taxon>
    </lineage>
</organism>
<dbReference type="PANTHER" id="PTHR43199">
    <property type="entry name" value="GLUTATHIONE HYDROLASE"/>
    <property type="match status" value="1"/>
</dbReference>
<evidence type="ECO:0000256" key="3">
    <source>
        <dbReference type="ARBA" id="ARBA00022801"/>
    </source>
</evidence>
<dbReference type="InterPro" id="IPR043137">
    <property type="entry name" value="GGT_ssub_C"/>
</dbReference>
<dbReference type="InterPro" id="IPR043138">
    <property type="entry name" value="GGT_lsub"/>
</dbReference>
<evidence type="ECO:0000256" key="4">
    <source>
        <dbReference type="ARBA" id="ARBA00023145"/>
    </source>
</evidence>
<gene>
    <name evidence="5" type="ORF">ACFOKA_15205</name>
</gene>
<keyword evidence="2 5" id="KW-0808">Transferase</keyword>
<dbReference type="InterPro" id="IPR029055">
    <property type="entry name" value="Ntn_hydrolases_N"/>
</dbReference>
<keyword evidence="6" id="KW-1185">Reference proteome</keyword>
<proteinExistence type="inferred from homology"/>
<evidence type="ECO:0000256" key="1">
    <source>
        <dbReference type="ARBA" id="ARBA00009381"/>
    </source>
</evidence>
<dbReference type="EMBL" id="JBHRSL010000014">
    <property type="protein sequence ID" value="MFC3053257.1"/>
    <property type="molecule type" value="Genomic_DNA"/>
</dbReference>
<dbReference type="PRINTS" id="PR01210">
    <property type="entry name" value="GGTRANSPTASE"/>
</dbReference>